<protein>
    <recommendedName>
        <fullName evidence="3">von Willebrand factor A</fullName>
    </recommendedName>
</protein>
<dbReference type="OrthoDB" id="9790144at2"/>
<dbReference type="eggNOG" id="COG2304">
    <property type="taxonomic scope" value="Bacteria"/>
</dbReference>
<dbReference type="CDD" id="cd00198">
    <property type="entry name" value="vWFA"/>
    <property type="match status" value="1"/>
</dbReference>
<dbReference type="AlphaFoldDB" id="A0A0A0JWI4"/>
<dbReference type="Gene3D" id="3.40.50.410">
    <property type="entry name" value="von Willebrand factor, type A domain"/>
    <property type="match status" value="1"/>
</dbReference>
<evidence type="ECO:0008006" key="3">
    <source>
        <dbReference type="Google" id="ProtNLM"/>
    </source>
</evidence>
<dbReference type="Proteomes" id="UP000030013">
    <property type="component" value="Unassembled WGS sequence"/>
</dbReference>
<gene>
    <name evidence="1" type="ORF">N801_04590</name>
</gene>
<dbReference type="RefSeq" id="WP_035935324.1">
    <property type="nucleotide sequence ID" value="NZ_AVPL01000012.1"/>
</dbReference>
<accession>A0A0A0JWI4</accession>
<sequence length="203" mass="22533">MTNPDYTHLTLVVDRSGSMSSVRDEAQAGITTLVQEQFALDGRFTVTLAQFDDRFDTVERMRDTPFTFELEPRGMTALLDAVGMEVVRTGEDLAALPEAERPGRVLFVVVTDGHENSSHEYTLDRTRELIRVQKEQFGWEVQFLGADDAAWQGQQLGVATTRYTNNGAGNVAVFDSMSRSLRAYRLDPSPTAGFSMPDEVTTG</sequence>
<evidence type="ECO:0000313" key="2">
    <source>
        <dbReference type="Proteomes" id="UP000030013"/>
    </source>
</evidence>
<keyword evidence="2" id="KW-1185">Reference proteome</keyword>
<reference evidence="1 2" key="1">
    <citation type="submission" date="2013-08" db="EMBL/GenBank/DDBJ databases">
        <title>The genome sequence of Knoellia aerolata.</title>
        <authorList>
            <person name="Zhu W."/>
            <person name="Wang G."/>
        </authorList>
    </citation>
    <scope>NUCLEOTIDE SEQUENCE [LARGE SCALE GENOMIC DNA]</scope>
    <source>
        <strain evidence="1 2">DSM 18566</strain>
    </source>
</reference>
<comment type="caution">
    <text evidence="1">The sequence shown here is derived from an EMBL/GenBank/DDBJ whole genome shotgun (WGS) entry which is preliminary data.</text>
</comment>
<dbReference type="InterPro" id="IPR036465">
    <property type="entry name" value="vWFA_dom_sf"/>
</dbReference>
<name>A0A0A0JWI4_9MICO</name>
<dbReference type="EMBL" id="AVPL01000012">
    <property type="protein sequence ID" value="KGN41810.1"/>
    <property type="molecule type" value="Genomic_DNA"/>
</dbReference>
<proteinExistence type="predicted"/>
<evidence type="ECO:0000313" key="1">
    <source>
        <dbReference type="EMBL" id="KGN41810.1"/>
    </source>
</evidence>
<dbReference type="SUPFAM" id="SSF53300">
    <property type="entry name" value="vWA-like"/>
    <property type="match status" value="1"/>
</dbReference>
<organism evidence="1 2">
    <name type="scientific">Knoellia aerolata DSM 18566</name>
    <dbReference type="NCBI Taxonomy" id="1385519"/>
    <lineage>
        <taxon>Bacteria</taxon>
        <taxon>Bacillati</taxon>
        <taxon>Actinomycetota</taxon>
        <taxon>Actinomycetes</taxon>
        <taxon>Micrococcales</taxon>
        <taxon>Intrasporangiaceae</taxon>
        <taxon>Knoellia</taxon>
    </lineage>
</organism>